<proteinExistence type="predicted"/>
<evidence type="ECO:0000256" key="1">
    <source>
        <dbReference type="SAM" id="MobiDB-lite"/>
    </source>
</evidence>
<evidence type="ECO:0000313" key="3">
    <source>
        <dbReference type="Proteomes" id="UP000324897"/>
    </source>
</evidence>
<sequence length="138" mass="15362">MFSENGSIQGIYFPLQTQSLLQHSFQHAAAGAGRADDQRRGKEEELVVATWDCGSPLYDSFELATLHHVLESHLMVLPFPSTAVSRSRRLDHPSVVAGPDVTDRGATRRSRRNKRRTGWTGSRAAAVIYRVVTCWKGL</sequence>
<evidence type="ECO:0000313" key="2">
    <source>
        <dbReference type="EMBL" id="TVU01719.1"/>
    </source>
</evidence>
<dbReference type="EMBL" id="RWGY01000397">
    <property type="protein sequence ID" value="TVU01719.1"/>
    <property type="molecule type" value="Genomic_DNA"/>
</dbReference>
<dbReference type="Gramene" id="TVU01719">
    <property type="protein sequence ID" value="TVU01719"/>
    <property type="gene ID" value="EJB05_52818"/>
</dbReference>
<keyword evidence="3" id="KW-1185">Reference proteome</keyword>
<feature type="non-terminal residue" evidence="2">
    <location>
        <position position="1"/>
    </location>
</feature>
<name>A0A5J9SRX5_9POAL</name>
<dbReference type="AlphaFoldDB" id="A0A5J9SRX5"/>
<dbReference type="Proteomes" id="UP000324897">
    <property type="component" value="Unassembled WGS sequence"/>
</dbReference>
<dbReference type="PANTHER" id="PTHR33978:SF18">
    <property type="entry name" value="OS01G0656300 PROTEIN"/>
    <property type="match status" value="1"/>
</dbReference>
<comment type="caution">
    <text evidence="2">The sequence shown here is derived from an EMBL/GenBank/DDBJ whole genome shotgun (WGS) entry which is preliminary data.</text>
</comment>
<dbReference type="PANTHER" id="PTHR33978">
    <property type="entry name" value="SERINE/THREONINE-KINASE"/>
    <property type="match status" value="1"/>
</dbReference>
<gene>
    <name evidence="2" type="ORF">EJB05_52818</name>
</gene>
<accession>A0A5J9SRX5</accession>
<organism evidence="2 3">
    <name type="scientific">Eragrostis curvula</name>
    <name type="common">weeping love grass</name>
    <dbReference type="NCBI Taxonomy" id="38414"/>
    <lineage>
        <taxon>Eukaryota</taxon>
        <taxon>Viridiplantae</taxon>
        <taxon>Streptophyta</taxon>
        <taxon>Embryophyta</taxon>
        <taxon>Tracheophyta</taxon>
        <taxon>Spermatophyta</taxon>
        <taxon>Magnoliopsida</taxon>
        <taxon>Liliopsida</taxon>
        <taxon>Poales</taxon>
        <taxon>Poaceae</taxon>
        <taxon>PACMAD clade</taxon>
        <taxon>Chloridoideae</taxon>
        <taxon>Eragrostideae</taxon>
        <taxon>Eragrostidinae</taxon>
        <taxon>Eragrostis</taxon>
    </lineage>
</organism>
<feature type="region of interest" description="Disordered" evidence="1">
    <location>
        <begin position="93"/>
        <end position="118"/>
    </location>
</feature>
<dbReference type="OrthoDB" id="690771at2759"/>
<reference evidence="2 3" key="1">
    <citation type="journal article" date="2019" name="Sci. Rep.">
        <title>A high-quality genome of Eragrostis curvula grass provides insights into Poaceae evolution and supports new strategies to enhance forage quality.</title>
        <authorList>
            <person name="Carballo J."/>
            <person name="Santos B.A.C.M."/>
            <person name="Zappacosta D."/>
            <person name="Garbus I."/>
            <person name="Selva J.P."/>
            <person name="Gallo C.A."/>
            <person name="Diaz A."/>
            <person name="Albertini E."/>
            <person name="Caccamo M."/>
            <person name="Echenique V."/>
        </authorList>
    </citation>
    <scope>NUCLEOTIDE SEQUENCE [LARGE SCALE GENOMIC DNA]</scope>
    <source>
        <strain evidence="3">cv. Victoria</strain>
        <tissue evidence="2">Leaf</tissue>
    </source>
</reference>
<protein>
    <submittedName>
        <fullName evidence="2">Uncharacterized protein</fullName>
    </submittedName>
</protein>
<feature type="compositionally biased region" description="Basic residues" evidence="1">
    <location>
        <begin position="107"/>
        <end position="117"/>
    </location>
</feature>